<name>K1SIG8_9ZZZZ</name>
<organism evidence="1">
    <name type="scientific">human gut metagenome</name>
    <dbReference type="NCBI Taxonomy" id="408170"/>
    <lineage>
        <taxon>unclassified sequences</taxon>
        <taxon>metagenomes</taxon>
        <taxon>organismal metagenomes</taxon>
    </lineage>
</organism>
<gene>
    <name evidence="1" type="ORF">LEA_14380</name>
</gene>
<dbReference type="AlphaFoldDB" id="K1SIG8"/>
<comment type="caution">
    <text evidence="1">The sequence shown here is derived from an EMBL/GenBank/DDBJ whole genome shotgun (WGS) entry which is preliminary data.</text>
</comment>
<protein>
    <submittedName>
        <fullName evidence="1">Uncharacterized protein</fullName>
    </submittedName>
</protein>
<proteinExistence type="predicted"/>
<dbReference type="EMBL" id="AJWY01009775">
    <property type="protein sequence ID" value="EKC57393.1"/>
    <property type="molecule type" value="Genomic_DNA"/>
</dbReference>
<sequence length="188" mass="20339">MSIQQSLDGHSFSLFGLESPAAEGVVEVEAVTPRTMLVPRELFEPAAAEALLAAAGIRPAAGERIVWSDPGAETVALMCVAGDAVRQIEERLGDRVRYTSPLLRAPADTASAVWMCRQSGTLYIKVYREQTLRMAEALPAAGEADLLYVAERLQQAFALREYVLIAAGDDAKGMQRLLGKRFGKSLCE</sequence>
<reference evidence="1" key="1">
    <citation type="journal article" date="2013" name="Environ. Microbiol.">
        <title>Microbiota from the distal guts of lean and obese adolescents exhibit partial functional redundancy besides clear differences in community structure.</title>
        <authorList>
            <person name="Ferrer M."/>
            <person name="Ruiz A."/>
            <person name="Lanza F."/>
            <person name="Haange S.B."/>
            <person name="Oberbach A."/>
            <person name="Till H."/>
            <person name="Bargiela R."/>
            <person name="Campoy C."/>
            <person name="Segura M.T."/>
            <person name="Richter M."/>
            <person name="von Bergen M."/>
            <person name="Seifert J."/>
            <person name="Suarez A."/>
        </authorList>
    </citation>
    <scope>NUCLEOTIDE SEQUENCE</scope>
</reference>
<evidence type="ECO:0000313" key="1">
    <source>
        <dbReference type="EMBL" id="EKC57393.1"/>
    </source>
</evidence>
<accession>K1SIG8</accession>